<keyword evidence="2" id="KW-0378">Hydrolase</keyword>
<accession>A0A5S5AW91</accession>
<organism evidence="2 3">
    <name type="scientific">Thermosediminibacter litoriperuensis</name>
    <dbReference type="NCBI Taxonomy" id="291989"/>
    <lineage>
        <taxon>Bacteria</taxon>
        <taxon>Bacillati</taxon>
        <taxon>Bacillota</taxon>
        <taxon>Clostridia</taxon>
        <taxon>Thermosediminibacterales</taxon>
        <taxon>Thermosediminibacteraceae</taxon>
        <taxon>Thermosediminibacter</taxon>
    </lineage>
</organism>
<sequence length="322" mass="36447">MVKTSTVLDGRLHRKMRDDIMFVDSHVHISLNGMNSKDWRRILAEGNYKPIMEILDLYKSKNILILRDGGDNLGASLAAREIAGRMGIIYKTPGWAIYKKGRYGGFLGRPVTDIKDFKSMFAELLKSKPDHLKVILTGIVDFNSYGQFGGISFSYEELYYMIQRAKEKELPIMVHANSSAAVKMAIEAGADTIEHGYFITDEELHMMAERDVIWVPTLSPLGNIIENKDFRYRYRNQIQIIKRIFNEHLAAVKKAIDLGVKIAIGSDSGSFGVYHSQGFFDEVKHIKKCGISENQIFKIAFVNGIKALGIKHLELKLLENQG</sequence>
<evidence type="ECO:0000313" key="3">
    <source>
        <dbReference type="Proteomes" id="UP000322294"/>
    </source>
</evidence>
<dbReference type="GO" id="GO:0016787">
    <property type="term" value="F:hydrolase activity"/>
    <property type="evidence" value="ECO:0007669"/>
    <property type="project" value="UniProtKB-KW"/>
</dbReference>
<keyword evidence="3" id="KW-1185">Reference proteome</keyword>
<evidence type="ECO:0000313" key="2">
    <source>
        <dbReference type="EMBL" id="TYP56641.1"/>
    </source>
</evidence>
<comment type="caution">
    <text evidence="2">The sequence shown here is derived from an EMBL/GenBank/DDBJ whole genome shotgun (WGS) entry which is preliminary data.</text>
</comment>
<dbReference type="PANTHER" id="PTHR43135">
    <property type="entry name" value="ALPHA-D-RIBOSE 1-METHYLPHOSPHONATE 5-TRIPHOSPHATE DIPHOSPHATASE"/>
    <property type="match status" value="1"/>
</dbReference>
<dbReference type="EMBL" id="VNHO01000008">
    <property type="protein sequence ID" value="TYP56641.1"/>
    <property type="molecule type" value="Genomic_DNA"/>
</dbReference>
<protein>
    <submittedName>
        <fullName evidence="2">Imidazolonepropionase-like amidohydrolase</fullName>
    </submittedName>
</protein>
<dbReference type="SUPFAM" id="SSF51556">
    <property type="entry name" value="Metallo-dependent hydrolases"/>
    <property type="match status" value="1"/>
</dbReference>
<dbReference type="InterPro" id="IPR006680">
    <property type="entry name" value="Amidohydro-rel"/>
</dbReference>
<dbReference type="Proteomes" id="UP000322294">
    <property type="component" value="Unassembled WGS sequence"/>
</dbReference>
<feature type="domain" description="Amidohydrolase-related" evidence="1">
    <location>
        <begin position="125"/>
        <end position="312"/>
    </location>
</feature>
<dbReference type="InterPro" id="IPR032466">
    <property type="entry name" value="Metal_Hydrolase"/>
</dbReference>
<dbReference type="Pfam" id="PF01979">
    <property type="entry name" value="Amidohydro_1"/>
    <property type="match status" value="1"/>
</dbReference>
<evidence type="ECO:0000259" key="1">
    <source>
        <dbReference type="Pfam" id="PF01979"/>
    </source>
</evidence>
<dbReference type="Gene3D" id="3.20.20.140">
    <property type="entry name" value="Metal-dependent hydrolases"/>
    <property type="match status" value="1"/>
</dbReference>
<gene>
    <name evidence="2" type="ORF">LZ11_00920</name>
</gene>
<reference evidence="2 3" key="1">
    <citation type="submission" date="2019-07" db="EMBL/GenBank/DDBJ databases">
        <title>Genomic Encyclopedia of Type Strains, Phase I: the one thousand microbial genomes (KMG-I) project.</title>
        <authorList>
            <person name="Kyrpides N."/>
        </authorList>
    </citation>
    <scope>NUCLEOTIDE SEQUENCE [LARGE SCALE GENOMIC DNA]</scope>
    <source>
        <strain evidence="2 3">DSM 16647</strain>
    </source>
</reference>
<name>A0A5S5AW91_9FIRM</name>
<dbReference type="PANTHER" id="PTHR43135:SF3">
    <property type="entry name" value="ALPHA-D-RIBOSE 1-METHYLPHOSPHONATE 5-TRIPHOSPHATE DIPHOSPHATASE"/>
    <property type="match status" value="1"/>
</dbReference>
<proteinExistence type="predicted"/>
<dbReference type="InterPro" id="IPR051781">
    <property type="entry name" value="Metallo-dep_Hydrolase"/>
</dbReference>
<dbReference type="AlphaFoldDB" id="A0A5S5AW91"/>